<dbReference type="Pfam" id="PF01476">
    <property type="entry name" value="LysM"/>
    <property type="match status" value="1"/>
</dbReference>
<protein>
    <submittedName>
        <fullName evidence="2">LysM peptidoglycan-binding domain-containing protein</fullName>
    </submittedName>
</protein>
<dbReference type="PROSITE" id="PS51782">
    <property type="entry name" value="LYSM"/>
    <property type="match status" value="1"/>
</dbReference>
<dbReference type="KEGG" id="iod:EJO50_10315"/>
<dbReference type="SUPFAM" id="SSF54106">
    <property type="entry name" value="LysM domain"/>
    <property type="match status" value="1"/>
</dbReference>
<keyword evidence="3" id="KW-1185">Reference proteome</keyword>
<reference evidence="2 3" key="1">
    <citation type="submission" date="2018-12" db="EMBL/GenBank/DDBJ databases">
        <title>Complete genome sequence of Iodobacter sp. H11R3.</title>
        <authorList>
            <person name="Bae J.-W."/>
        </authorList>
    </citation>
    <scope>NUCLEOTIDE SEQUENCE [LARGE SCALE GENOMIC DNA]</scope>
    <source>
        <strain evidence="2 3">H11R3</strain>
    </source>
</reference>
<sequence length="64" mass="7221">MKEYIVKKGDSLWGICRSMGVSIDAVARINGFTPQSKHHLDVGQVIKIEDEEINEPIANCLFIY</sequence>
<name>A0A3S8ZTQ0_9NEIS</name>
<organism evidence="2 3">
    <name type="scientific">Iodobacter ciconiae</name>
    <dbReference type="NCBI Taxonomy" id="2496266"/>
    <lineage>
        <taxon>Bacteria</taxon>
        <taxon>Pseudomonadati</taxon>
        <taxon>Pseudomonadota</taxon>
        <taxon>Betaproteobacteria</taxon>
        <taxon>Neisseriales</taxon>
        <taxon>Chitinibacteraceae</taxon>
        <taxon>Iodobacter</taxon>
    </lineage>
</organism>
<dbReference type="EMBL" id="CP034433">
    <property type="protein sequence ID" value="AZN36839.1"/>
    <property type="molecule type" value="Genomic_DNA"/>
</dbReference>
<dbReference type="SMART" id="SM00257">
    <property type="entry name" value="LysM"/>
    <property type="match status" value="1"/>
</dbReference>
<dbReference type="Gene3D" id="3.10.350.10">
    <property type="entry name" value="LysM domain"/>
    <property type="match status" value="1"/>
</dbReference>
<dbReference type="OrthoDB" id="9795421at2"/>
<dbReference type="AlphaFoldDB" id="A0A3S8ZTQ0"/>
<proteinExistence type="predicted"/>
<dbReference type="CDD" id="cd00118">
    <property type="entry name" value="LysM"/>
    <property type="match status" value="1"/>
</dbReference>
<dbReference type="InterPro" id="IPR018392">
    <property type="entry name" value="LysM"/>
</dbReference>
<dbReference type="Proteomes" id="UP000282438">
    <property type="component" value="Chromosome"/>
</dbReference>
<dbReference type="RefSeq" id="WP_125973904.1">
    <property type="nucleotide sequence ID" value="NZ_CP034433.1"/>
</dbReference>
<feature type="domain" description="LysM" evidence="1">
    <location>
        <begin position="2"/>
        <end position="48"/>
    </location>
</feature>
<gene>
    <name evidence="2" type="ORF">EJO50_10315</name>
</gene>
<accession>A0A3S8ZTQ0</accession>
<evidence type="ECO:0000313" key="3">
    <source>
        <dbReference type="Proteomes" id="UP000282438"/>
    </source>
</evidence>
<evidence type="ECO:0000313" key="2">
    <source>
        <dbReference type="EMBL" id="AZN36839.1"/>
    </source>
</evidence>
<evidence type="ECO:0000259" key="1">
    <source>
        <dbReference type="PROSITE" id="PS51782"/>
    </source>
</evidence>
<dbReference type="InterPro" id="IPR036779">
    <property type="entry name" value="LysM_dom_sf"/>
</dbReference>